<accession>A0ABY9TSX4</accession>
<keyword evidence="2" id="KW-0732">Signal</keyword>
<proteinExistence type="predicted"/>
<feature type="chain" id="PRO_5046212589" evidence="2">
    <location>
        <begin position="22"/>
        <end position="127"/>
    </location>
</feature>
<feature type="compositionally biased region" description="Polar residues" evidence="1">
    <location>
        <begin position="71"/>
        <end position="81"/>
    </location>
</feature>
<evidence type="ECO:0000313" key="3">
    <source>
        <dbReference type="EMBL" id="WNC71907.1"/>
    </source>
</evidence>
<evidence type="ECO:0000256" key="2">
    <source>
        <dbReference type="SAM" id="SignalP"/>
    </source>
</evidence>
<organism evidence="3 4">
    <name type="scientific">Thalassotalea psychrophila</name>
    <dbReference type="NCBI Taxonomy" id="3065647"/>
    <lineage>
        <taxon>Bacteria</taxon>
        <taxon>Pseudomonadati</taxon>
        <taxon>Pseudomonadota</taxon>
        <taxon>Gammaproteobacteria</taxon>
        <taxon>Alteromonadales</taxon>
        <taxon>Colwelliaceae</taxon>
        <taxon>Thalassotalea</taxon>
    </lineage>
</organism>
<feature type="compositionally biased region" description="Polar residues" evidence="1">
    <location>
        <begin position="101"/>
        <end position="110"/>
    </location>
</feature>
<dbReference type="EMBL" id="CP134145">
    <property type="protein sequence ID" value="WNC71907.1"/>
    <property type="molecule type" value="Genomic_DNA"/>
</dbReference>
<protein>
    <submittedName>
        <fullName evidence="3">Uncharacterized protein</fullName>
    </submittedName>
</protein>
<dbReference type="Proteomes" id="UP001258994">
    <property type="component" value="Chromosome"/>
</dbReference>
<evidence type="ECO:0000256" key="1">
    <source>
        <dbReference type="SAM" id="MobiDB-lite"/>
    </source>
</evidence>
<gene>
    <name evidence="3" type="ORF">RGQ13_17585</name>
</gene>
<sequence>MKKIIISLAAGLVIGYGVSTAMENSEITNLEAENVKAQQQVAKLSEQLLAAQKQPKQPKHASRIAQRTKPKTLSSGGLNKSSRTKEQMLAQRKQAMERMRTQQLTAQKNITEQAKNQVKTLDNGTVL</sequence>
<feature type="compositionally biased region" description="Basic residues" evidence="1">
    <location>
        <begin position="56"/>
        <end position="70"/>
    </location>
</feature>
<feature type="region of interest" description="Disordered" evidence="1">
    <location>
        <begin position="49"/>
        <end position="110"/>
    </location>
</feature>
<evidence type="ECO:0000313" key="4">
    <source>
        <dbReference type="Proteomes" id="UP001258994"/>
    </source>
</evidence>
<name>A0ABY9TSX4_9GAMM</name>
<reference evidence="4" key="1">
    <citation type="submission" date="2023-09" db="EMBL/GenBank/DDBJ databases">
        <authorList>
            <person name="Li S."/>
            <person name="Li X."/>
            <person name="Zhang C."/>
            <person name="Zhao Z."/>
        </authorList>
    </citation>
    <scope>NUCLEOTIDE SEQUENCE [LARGE SCALE GENOMIC DNA]</scope>
    <source>
        <strain evidence="4">SQ149</strain>
    </source>
</reference>
<dbReference type="RefSeq" id="WP_348391028.1">
    <property type="nucleotide sequence ID" value="NZ_CP134145.1"/>
</dbReference>
<feature type="signal peptide" evidence="2">
    <location>
        <begin position="1"/>
        <end position="21"/>
    </location>
</feature>
<keyword evidence="4" id="KW-1185">Reference proteome</keyword>